<evidence type="ECO:0000256" key="2">
    <source>
        <dbReference type="ARBA" id="ARBA00004994"/>
    </source>
</evidence>
<evidence type="ECO:0000259" key="13">
    <source>
        <dbReference type="Pfam" id="PF08546"/>
    </source>
</evidence>
<dbReference type="GO" id="GO:0050661">
    <property type="term" value="F:NADP binding"/>
    <property type="evidence" value="ECO:0007669"/>
    <property type="project" value="TreeGrafter"/>
</dbReference>
<gene>
    <name evidence="14" type="primary">panE</name>
    <name evidence="14" type="ORF">LRA02_12460</name>
</gene>
<keyword evidence="6 11" id="KW-0566">Pantothenate biosynthesis</keyword>
<comment type="pathway">
    <text evidence="2 11">Cofactor biosynthesis; (R)-pantothenate biosynthesis; (R)-pantoate from 3-methyl-2-oxobutanoate: step 2/2.</text>
</comment>
<reference evidence="14 15" key="1">
    <citation type="submission" date="2019-07" db="EMBL/GenBank/DDBJ databases">
        <title>Whole genome shotgun sequence of Lactobacillus rapi NBRC 109618.</title>
        <authorList>
            <person name="Hosoyama A."/>
            <person name="Uohara A."/>
            <person name="Ohji S."/>
            <person name="Ichikawa N."/>
        </authorList>
    </citation>
    <scope>NUCLEOTIDE SEQUENCE [LARGE SCALE GENOMIC DNA]</scope>
    <source>
        <strain evidence="14 15">NBRC 109618</strain>
    </source>
</reference>
<dbReference type="EC" id="1.1.1.169" evidence="4 11"/>
<dbReference type="GO" id="GO:0015940">
    <property type="term" value="P:pantothenate biosynthetic process"/>
    <property type="evidence" value="ECO:0007669"/>
    <property type="project" value="UniProtKB-UniPathway"/>
</dbReference>
<dbReference type="STRING" id="1423795.FD12_GL001145"/>
<evidence type="ECO:0000256" key="10">
    <source>
        <dbReference type="ARBA" id="ARBA00048793"/>
    </source>
</evidence>
<dbReference type="Proteomes" id="UP000321569">
    <property type="component" value="Unassembled WGS sequence"/>
</dbReference>
<evidence type="ECO:0000256" key="11">
    <source>
        <dbReference type="RuleBase" id="RU362068"/>
    </source>
</evidence>
<comment type="similarity">
    <text evidence="3 11">Belongs to the ketopantoate reductase family.</text>
</comment>
<comment type="caution">
    <text evidence="14">The sequence shown here is derived from an EMBL/GenBank/DDBJ whole genome shotgun (WGS) entry which is preliminary data.</text>
</comment>
<accession>A0A512PMF5</accession>
<dbReference type="Gene3D" id="1.10.1040.10">
    <property type="entry name" value="N-(1-d-carboxylethyl)-l-norvaline Dehydrogenase, domain 2"/>
    <property type="match status" value="1"/>
</dbReference>
<evidence type="ECO:0000256" key="3">
    <source>
        <dbReference type="ARBA" id="ARBA00007870"/>
    </source>
</evidence>
<dbReference type="Pfam" id="PF02558">
    <property type="entry name" value="ApbA"/>
    <property type="match status" value="1"/>
</dbReference>
<dbReference type="InterPro" id="IPR050838">
    <property type="entry name" value="Ketopantoate_reductase"/>
</dbReference>
<dbReference type="OrthoDB" id="9800163at2"/>
<dbReference type="NCBIfam" id="TIGR00745">
    <property type="entry name" value="apbA_panE"/>
    <property type="match status" value="1"/>
</dbReference>
<keyword evidence="8 11" id="KW-0560">Oxidoreductase</keyword>
<dbReference type="InterPro" id="IPR013752">
    <property type="entry name" value="KPA_reductase"/>
</dbReference>
<dbReference type="InterPro" id="IPR036291">
    <property type="entry name" value="NAD(P)-bd_dom_sf"/>
</dbReference>
<dbReference type="InterPro" id="IPR013328">
    <property type="entry name" value="6PGD_dom2"/>
</dbReference>
<evidence type="ECO:0000313" key="15">
    <source>
        <dbReference type="Proteomes" id="UP000321569"/>
    </source>
</evidence>
<dbReference type="SUPFAM" id="SSF51735">
    <property type="entry name" value="NAD(P)-binding Rossmann-fold domains"/>
    <property type="match status" value="1"/>
</dbReference>
<proteinExistence type="inferred from homology"/>
<dbReference type="InterPro" id="IPR013332">
    <property type="entry name" value="KPR_N"/>
</dbReference>
<dbReference type="InterPro" id="IPR003710">
    <property type="entry name" value="ApbA"/>
</dbReference>
<name>A0A512PMF5_9LACO</name>
<evidence type="ECO:0000256" key="9">
    <source>
        <dbReference type="ARBA" id="ARBA00032024"/>
    </source>
</evidence>
<evidence type="ECO:0000256" key="6">
    <source>
        <dbReference type="ARBA" id="ARBA00022655"/>
    </source>
</evidence>
<evidence type="ECO:0000256" key="5">
    <source>
        <dbReference type="ARBA" id="ARBA00019465"/>
    </source>
</evidence>
<dbReference type="UniPathway" id="UPA00028">
    <property type="reaction ID" value="UER00004"/>
</dbReference>
<dbReference type="SUPFAM" id="SSF48179">
    <property type="entry name" value="6-phosphogluconate dehydrogenase C-terminal domain-like"/>
    <property type="match status" value="1"/>
</dbReference>
<dbReference type="AlphaFoldDB" id="A0A512PMF5"/>
<keyword evidence="7 11" id="KW-0521">NADP</keyword>
<comment type="catalytic activity">
    <reaction evidence="10 11">
        <text>(R)-pantoate + NADP(+) = 2-dehydropantoate + NADPH + H(+)</text>
        <dbReference type="Rhea" id="RHEA:16233"/>
        <dbReference type="ChEBI" id="CHEBI:11561"/>
        <dbReference type="ChEBI" id="CHEBI:15378"/>
        <dbReference type="ChEBI" id="CHEBI:15980"/>
        <dbReference type="ChEBI" id="CHEBI:57783"/>
        <dbReference type="ChEBI" id="CHEBI:58349"/>
        <dbReference type="EC" id="1.1.1.169"/>
    </reaction>
</comment>
<organism evidence="14 15">
    <name type="scientific">Lentilactobacillus rapi</name>
    <dbReference type="NCBI Taxonomy" id="481723"/>
    <lineage>
        <taxon>Bacteria</taxon>
        <taxon>Bacillati</taxon>
        <taxon>Bacillota</taxon>
        <taxon>Bacilli</taxon>
        <taxon>Lactobacillales</taxon>
        <taxon>Lactobacillaceae</taxon>
        <taxon>Lentilactobacillus</taxon>
    </lineage>
</organism>
<sequence>MKYTVLGAGAMGLRYGVLLQEAGFDVDFVDTWDEQVETIRKQKGVYVSRDGQNKHLVPVNVYYPEEYKGDPDVLIVFTKQYQLADFLKRSARFFNDRQYVVTCMNGMGHVDKLNQYFPKERLLGGTALIGTVLNKAGDVDFIGPKGAGSMNIANETEKPDEMTHKIVDEFQQAGLNPNLTTNFLGTLMAKVIFNSVINTLCTMFKIRMGEYIQSPVAQKLGVQLIDEAFDVCERTGITLLNTRQEEWETVKYVSTVSNPLHFPSMYQDISKNRQTEVDYINGYIYDLGLKYHYEAKTHDFLRNLVHLAEFAGTFDVDGYMKSVLDAENAKKTQAKTEKVEADA</sequence>
<evidence type="ECO:0000256" key="7">
    <source>
        <dbReference type="ARBA" id="ARBA00022857"/>
    </source>
</evidence>
<dbReference type="Pfam" id="PF08546">
    <property type="entry name" value="ApbA_C"/>
    <property type="match status" value="1"/>
</dbReference>
<dbReference type="GO" id="GO:0008677">
    <property type="term" value="F:2-dehydropantoate 2-reductase activity"/>
    <property type="evidence" value="ECO:0007669"/>
    <property type="project" value="UniProtKB-EC"/>
</dbReference>
<dbReference type="PANTHER" id="PTHR43765">
    <property type="entry name" value="2-DEHYDROPANTOATE 2-REDUCTASE-RELATED"/>
    <property type="match status" value="1"/>
</dbReference>
<comment type="function">
    <text evidence="1 11">Catalyzes the NADPH-dependent reduction of ketopantoate into pantoic acid.</text>
</comment>
<dbReference type="PANTHER" id="PTHR43765:SF2">
    <property type="entry name" value="2-DEHYDROPANTOATE 2-REDUCTASE"/>
    <property type="match status" value="1"/>
</dbReference>
<evidence type="ECO:0000256" key="8">
    <source>
        <dbReference type="ARBA" id="ARBA00023002"/>
    </source>
</evidence>
<dbReference type="RefSeq" id="WP_054747093.1">
    <property type="nucleotide sequence ID" value="NZ_BKAM01000016.1"/>
</dbReference>
<feature type="domain" description="Ketopantoate reductase N-terminal" evidence="12">
    <location>
        <begin position="4"/>
        <end position="143"/>
    </location>
</feature>
<dbReference type="GO" id="GO:0005737">
    <property type="term" value="C:cytoplasm"/>
    <property type="evidence" value="ECO:0007669"/>
    <property type="project" value="TreeGrafter"/>
</dbReference>
<evidence type="ECO:0000256" key="1">
    <source>
        <dbReference type="ARBA" id="ARBA00002919"/>
    </source>
</evidence>
<protein>
    <recommendedName>
        <fullName evidence="5 11">2-dehydropantoate 2-reductase</fullName>
        <ecNumber evidence="4 11">1.1.1.169</ecNumber>
    </recommendedName>
    <alternativeName>
        <fullName evidence="9 11">Ketopantoate reductase</fullName>
    </alternativeName>
</protein>
<evidence type="ECO:0000313" key="14">
    <source>
        <dbReference type="EMBL" id="GEP72378.1"/>
    </source>
</evidence>
<evidence type="ECO:0000259" key="12">
    <source>
        <dbReference type="Pfam" id="PF02558"/>
    </source>
</evidence>
<dbReference type="Gene3D" id="3.40.50.720">
    <property type="entry name" value="NAD(P)-binding Rossmann-like Domain"/>
    <property type="match status" value="1"/>
</dbReference>
<dbReference type="InterPro" id="IPR008927">
    <property type="entry name" value="6-PGluconate_DH-like_C_sf"/>
</dbReference>
<evidence type="ECO:0000256" key="4">
    <source>
        <dbReference type="ARBA" id="ARBA00013014"/>
    </source>
</evidence>
<feature type="domain" description="Ketopantoate reductase C-terminal" evidence="13">
    <location>
        <begin position="182"/>
        <end position="308"/>
    </location>
</feature>
<dbReference type="EMBL" id="BKAM01000016">
    <property type="protein sequence ID" value="GEP72378.1"/>
    <property type="molecule type" value="Genomic_DNA"/>
</dbReference>